<accession>A0A4P7W2S6</accession>
<evidence type="ECO:0000313" key="1">
    <source>
        <dbReference type="EMBL" id="QCD42276.1"/>
    </source>
</evidence>
<name>A0A4P7W2S6_9BACT</name>
<organism evidence="1 2">
    <name type="scientific">Duncaniella dubosii</name>
    <dbReference type="NCBI Taxonomy" id="2518971"/>
    <lineage>
        <taxon>Bacteria</taxon>
        <taxon>Pseudomonadati</taxon>
        <taxon>Bacteroidota</taxon>
        <taxon>Bacteroidia</taxon>
        <taxon>Bacteroidales</taxon>
        <taxon>Muribaculaceae</taxon>
        <taxon>Duncaniella</taxon>
    </lineage>
</organism>
<sequence length="440" mass="50723">MSRYVTLVLIFLFSLLDVKGQVRHAVVADSANGMPLSGTSVFDRDGNIIGMCGRSGTIPYVSSGSYPLTLRCLGYEEKVVRSIDSDTIFLRECITELPEVVIESRQHKVLHVLAYMREYSKLSTYTDTVFLFREKMVDYMLLPDEKIRFRGWSMPRVIKSRSYYRFTNAEGLDSVSDECVHHFSWSDWLGVKTCVKIPTALNSLECGADTLRGRYGPSEIWIRNNDRMTVDVDVLADTVGRKWIPNLSAFFKDNLDFENFRVRFNYDNLAGDAVSNKDLTGYSFNIESRGRGHDMFRFNNIDEPFFVTTYGEVYMIDKEYITVKEAKEWEKHNFGADEIGMYILKEAPEIQPPIQELVRRVGMIDKGGVRLNVAPDVRLISPHTGNRNYHFGRRVLLLLKEVTGITLVKSHRNMNNNWRKFRKETMSKKSKGKKVRRTGK</sequence>
<reference evidence="2" key="1">
    <citation type="submission" date="2019-02" db="EMBL/GenBank/DDBJ databases">
        <title>Isolation and identification of novel species under the genus Muribaculum.</title>
        <authorList>
            <person name="Miyake S."/>
            <person name="Ding Y."/>
            <person name="Low A."/>
            <person name="Soh M."/>
            <person name="Seedorf H."/>
        </authorList>
    </citation>
    <scope>NUCLEOTIDE SEQUENCE [LARGE SCALE GENOMIC DNA]</scope>
    <source>
        <strain evidence="2">H5</strain>
    </source>
</reference>
<dbReference type="AlphaFoldDB" id="A0A4P7W2S6"/>
<dbReference type="KEGG" id="ddb:E7747_08275"/>
<gene>
    <name evidence="1" type="ORF">E7747_08275</name>
</gene>
<dbReference type="RefSeq" id="WP_136415336.1">
    <property type="nucleotide sequence ID" value="NZ_CP039396.1"/>
</dbReference>
<protein>
    <submittedName>
        <fullName evidence="1">Uncharacterized protein</fullName>
    </submittedName>
</protein>
<proteinExistence type="predicted"/>
<evidence type="ECO:0000313" key="2">
    <source>
        <dbReference type="Proteomes" id="UP000297149"/>
    </source>
</evidence>
<dbReference type="Proteomes" id="UP000297149">
    <property type="component" value="Chromosome"/>
</dbReference>
<dbReference type="EMBL" id="CP039396">
    <property type="protein sequence ID" value="QCD42276.1"/>
    <property type="molecule type" value="Genomic_DNA"/>
</dbReference>
<keyword evidence="2" id="KW-1185">Reference proteome</keyword>